<evidence type="ECO:0000256" key="1">
    <source>
        <dbReference type="ARBA" id="ARBA00006054"/>
    </source>
</evidence>
<feature type="binding site" evidence="5">
    <location>
        <begin position="20"/>
        <end position="25"/>
    </location>
    <ligand>
        <name>NAD(+)</name>
        <dbReference type="ChEBI" id="CHEBI:57540"/>
    </ligand>
</feature>
<evidence type="ECO:0000256" key="3">
    <source>
        <dbReference type="ARBA" id="ARBA00023002"/>
    </source>
</evidence>
<evidence type="ECO:0000256" key="5">
    <source>
        <dbReference type="HAMAP-Rule" id="MF_00487"/>
    </source>
</evidence>
<dbReference type="PANTHER" id="PTHR43128">
    <property type="entry name" value="L-2-HYDROXYCARBOXYLATE DEHYDROGENASE (NAD(P)(+))"/>
    <property type="match status" value="1"/>
</dbReference>
<evidence type="ECO:0000259" key="7">
    <source>
        <dbReference type="Pfam" id="PF02866"/>
    </source>
</evidence>
<evidence type="ECO:0000313" key="8">
    <source>
        <dbReference type="EMBL" id="MCV3215492.1"/>
    </source>
</evidence>
<feature type="domain" description="Lactate/malate dehydrogenase C-terminal" evidence="7">
    <location>
        <begin position="167"/>
        <end position="327"/>
    </location>
</feature>
<keyword evidence="9" id="KW-1185">Reference proteome</keyword>
<dbReference type="NCBIfam" id="TIGR01763">
    <property type="entry name" value="MalateDH_bact"/>
    <property type="match status" value="1"/>
</dbReference>
<proteinExistence type="inferred from homology"/>
<feature type="domain" description="Lactate/malate dehydrogenase N-terminal" evidence="6">
    <location>
        <begin position="15"/>
        <end position="147"/>
    </location>
</feature>
<organism evidence="8 9">
    <name type="scientific">Plectonema radiosum NIES-515</name>
    <dbReference type="NCBI Taxonomy" id="2986073"/>
    <lineage>
        <taxon>Bacteria</taxon>
        <taxon>Bacillati</taxon>
        <taxon>Cyanobacteriota</taxon>
        <taxon>Cyanophyceae</taxon>
        <taxon>Oscillatoriophycideae</taxon>
        <taxon>Oscillatoriales</taxon>
        <taxon>Microcoleaceae</taxon>
        <taxon>Plectonema</taxon>
    </lineage>
</organism>
<feature type="binding site" evidence="5">
    <location>
        <position position="44"/>
    </location>
    <ligand>
        <name>NAD(+)</name>
        <dbReference type="ChEBI" id="CHEBI:57540"/>
    </ligand>
</feature>
<dbReference type="SUPFAM" id="SSF56327">
    <property type="entry name" value="LDH C-terminal domain-like"/>
    <property type="match status" value="1"/>
</dbReference>
<dbReference type="GO" id="GO:0030060">
    <property type="term" value="F:L-malate dehydrogenase (NAD+) activity"/>
    <property type="evidence" value="ECO:0007669"/>
    <property type="project" value="UniProtKB-EC"/>
</dbReference>
<evidence type="ECO:0000256" key="2">
    <source>
        <dbReference type="ARBA" id="ARBA00022532"/>
    </source>
</evidence>
<dbReference type="NCBIfam" id="NF004863">
    <property type="entry name" value="PRK06223.1"/>
    <property type="match status" value="1"/>
</dbReference>
<feature type="binding site" evidence="5">
    <location>
        <position position="131"/>
    </location>
    <ligand>
        <name>substrate</name>
    </ligand>
</feature>
<dbReference type="RefSeq" id="WP_263747138.1">
    <property type="nucleotide sequence ID" value="NZ_JAOWRF010000261.1"/>
</dbReference>
<gene>
    <name evidence="5 8" type="primary">mdh</name>
    <name evidence="8" type="ORF">OGM63_18565</name>
</gene>
<accession>A0ABT3B2C0</accession>
<feature type="binding site" evidence="5">
    <location>
        <begin position="129"/>
        <end position="131"/>
    </location>
    <ligand>
        <name>NAD(+)</name>
        <dbReference type="ChEBI" id="CHEBI:57540"/>
    </ligand>
</feature>
<dbReference type="InterPro" id="IPR001557">
    <property type="entry name" value="L-lactate/malate_DH"/>
</dbReference>
<dbReference type="PRINTS" id="PR00086">
    <property type="entry name" value="LLDHDRGNASE"/>
</dbReference>
<dbReference type="InterPro" id="IPR001236">
    <property type="entry name" value="Lactate/malate_DH_N"/>
</dbReference>
<dbReference type="Pfam" id="PF00056">
    <property type="entry name" value="Ldh_1_N"/>
    <property type="match status" value="1"/>
</dbReference>
<comment type="similarity">
    <text evidence="5">Belongs to the LDH/MDH superfamily. MDH type 3 family.</text>
</comment>
<dbReference type="PANTHER" id="PTHR43128:SF16">
    <property type="entry name" value="L-LACTATE DEHYDROGENASE"/>
    <property type="match status" value="1"/>
</dbReference>
<dbReference type="CDD" id="cd01339">
    <property type="entry name" value="LDH-like_MDH"/>
    <property type="match status" value="1"/>
</dbReference>
<dbReference type="EC" id="1.1.1.37" evidence="5"/>
<keyword evidence="2 5" id="KW-0816">Tricarboxylic acid cycle</keyword>
<dbReference type="HAMAP" id="MF_00487">
    <property type="entry name" value="Malate_dehydrog_3"/>
    <property type="match status" value="1"/>
</dbReference>
<evidence type="ECO:0000313" key="9">
    <source>
        <dbReference type="Proteomes" id="UP001526143"/>
    </source>
</evidence>
<comment type="caution">
    <text evidence="8">The sequence shown here is derived from an EMBL/GenBank/DDBJ whole genome shotgun (WGS) entry which is preliminary data.</text>
</comment>
<feature type="binding site" evidence="5">
    <location>
        <position position="93"/>
    </location>
    <ligand>
        <name>substrate</name>
    </ligand>
</feature>
<dbReference type="PIRSF" id="PIRSF000102">
    <property type="entry name" value="Lac_mal_DH"/>
    <property type="match status" value="1"/>
</dbReference>
<dbReference type="InterPro" id="IPR015955">
    <property type="entry name" value="Lactate_DH/Glyco_Ohase_4_C"/>
</dbReference>
<dbReference type="InterPro" id="IPR011275">
    <property type="entry name" value="Malate_DH_type3"/>
</dbReference>
<evidence type="ECO:0000259" key="6">
    <source>
        <dbReference type="Pfam" id="PF00056"/>
    </source>
</evidence>
<comment type="similarity">
    <text evidence="1">Belongs to the LDH/MDH superfamily. LDH family.</text>
</comment>
<sequence length="338" mass="36304">MSYSPNSPMLCYSPRVTIVGAGRVGSTLAQRIAEKNLADVVLLDIIPGMPQGLALDLMEARGIETHNRKIIGTNDYADTFGSEIVIIAAGTPRKPGMSRDDLLYTNAGIVVEATKKAIARSPDAIFIIITNPLDVMTYLAYQATSLLPQDPSGIVARHRIMGMAGVLDSARFQTFIAMEFGVSPVDVNAMVLGSHGDLMVPLPRYSTVNGIPITELMDAATIERLVERTRHGGAEIVELMQTGGAFFAPASATCLMVEAILLNESRLLPVSTYLQGEYGLENICLGVPCRLGCGGIDTVLELNLTDVEMAALHTSAESVRESIERAQQILATSYFSQQ</sequence>
<feature type="binding site" evidence="5">
    <location>
        <position position="171"/>
    </location>
    <ligand>
        <name>substrate</name>
    </ligand>
</feature>
<feature type="binding site" evidence="5">
    <location>
        <position position="99"/>
    </location>
    <ligand>
        <name>substrate</name>
    </ligand>
</feature>
<keyword evidence="3 5" id="KW-0560">Oxidoreductase</keyword>
<comment type="function">
    <text evidence="5">Catalyzes the reversible oxidation of malate to oxaloacetate.</text>
</comment>
<keyword evidence="4 5" id="KW-0520">NAD</keyword>
<evidence type="ECO:0000256" key="4">
    <source>
        <dbReference type="ARBA" id="ARBA00023027"/>
    </source>
</evidence>
<dbReference type="EMBL" id="JAOWRF010000261">
    <property type="protein sequence ID" value="MCV3215492.1"/>
    <property type="molecule type" value="Genomic_DNA"/>
</dbReference>
<dbReference type="InterPro" id="IPR036291">
    <property type="entry name" value="NAD(P)-bd_dom_sf"/>
</dbReference>
<dbReference type="SUPFAM" id="SSF51735">
    <property type="entry name" value="NAD(P)-binding Rossmann-fold domains"/>
    <property type="match status" value="1"/>
</dbReference>
<dbReference type="Gene3D" id="3.90.110.10">
    <property type="entry name" value="Lactate dehydrogenase/glycoside hydrolase, family 4, C-terminal"/>
    <property type="match status" value="1"/>
</dbReference>
<name>A0ABT3B2C0_9CYAN</name>
<dbReference type="Pfam" id="PF02866">
    <property type="entry name" value="Ldh_1_C"/>
    <property type="match status" value="1"/>
</dbReference>
<feature type="active site" description="Proton acceptor" evidence="5">
    <location>
        <position position="195"/>
    </location>
</feature>
<feature type="binding site" evidence="5">
    <location>
        <position position="106"/>
    </location>
    <ligand>
        <name>NAD(+)</name>
        <dbReference type="ChEBI" id="CHEBI:57540"/>
    </ligand>
</feature>
<dbReference type="InterPro" id="IPR022383">
    <property type="entry name" value="Lactate/malate_DH_C"/>
</dbReference>
<reference evidence="8 9" key="1">
    <citation type="submission" date="2022-10" db="EMBL/GenBank/DDBJ databases">
        <title>Identification of biosynthetic pathway for the production of the potent trypsin inhibitor radiosumin.</title>
        <authorList>
            <person name="Fewer D.P."/>
            <person name="Delbaje E."/>
            <person name="Ouyang X."/>
            <person name="Agostino P.D."/>
            <person name="Wahlsten M."/>
            <person name="Jokela J."/>
            <person name="Permi P."/>
            <person name="Haapaniemi E."/>
            <person name="Koistinen H."/>
        </authorList>
    </citation>
    <scope>NUCLEOTIDE SEQUENCE [LARGE SCALE GENOMIC DNA]</scope>
    <source>
        <strain evidence="8 9">NIES-515</strain>
    </source>
</reference>
<dbReference type="Gene3D" id="3.40.50.720">
    <property type="entry name" value="NAD(P)-binding Rossmann-like Domain"/>
    <property type="match status" value="1"/>
</dbReference>
<comment type="catalytic activity">
    <reaction evidence="5">
        <text>(S)-malate + NAD(+) = oxaloacetate + NADH + H(+)</text>
        <dbReference type="Rhea" id="RHEA:21432"/>
        <dbReference type="ChEBI" id="CHEBI:15378"/>
        <dbReference type="ChEBI" id="CHEBI:15589"/>
        <dbReference type="ChEBI" id="CHEBI:16452"/>
        <dbReference type="ChEBI" id="CHEBI:57540"/>
        <dbReference type="ChEBI" id="CHEBI:57945"/>
        <dbReference type="EC" id="1.1.1.37"/>
    </reaction>
</comment>
<dbReference type="Proteomes" id="UP001526143">
    <property type="component" value="Unassembled WGS sequence"/>
</dbReference>
<protein>
    <recommendedName>
        <fullName evidence="5">Malate dehydrogenase</fullName>
        <ecNumber evidence="5">1.1.1.37</ecNumber>
    </recommendedName>
</protein>